<dbReference type="Proteomes" id="UP000245081">
    <property type="component" value="Unassembled WGS sequence"/>
</dbReference>
<dbReference type="GO" id="GO:0008168">
    <property type="term" value="F:methyltransferase activity"/>
    <property type="evidence" value="ECO:0007669"/>
    <property type="project" value="UniProtKB-KW"/>
</dbReference>
<feature type="transmembrane region" description="Helical" evidence="1">
    <location>
        <begin position="42"/>
        <end position="63"/>
    </location>
</feature>
<feature type="transmembrane region" description="Helical" evidence="1">
    <location>
        <begin position="94"/>
        <end position="113"/>
    </location>
</feature>
<dbReference type="OrthoDB" id="8657441at2"/>
<proteinExistence type="predicted"/>
<keyword evidence="3" id="KW-0489">Methyltransferase</keyword>
<protein>
    <submittedName>
        <fullName evidence="3">23S rRNA (Guanosine-2'-O-)-methyltransferase RlmB</fullName>
    </submittedName>
</protein>
<evidence type="ECO:0000256" key="1">
    <source>
        <dbReference type="SAM" id="Phobius"/>
    </source>
</evidence>
<dbReference type="InterPro" id="IPR037185">
    <property type="entry name" value="EmrE-like"/>
</dbReference>
<evidence type="ECO:0000313" key="4">
    <source>
        <dbReference type="Proteomes" id="UP000245081"/>
    </source>
</evidence>
<name>A0A2R5F8Y9_9PROT</name>
<dbReference type="EMBL" id="BDOQ01000006">
    <property type="protein sequence ID" value="GBG14008.1"/>
    <property type="molecule type" value="Genomic_DNA"/>
</dbReference>
<dbReference type="AlphaFoldDB" id="A0A2R5F8Y9"/>
<dbReference type="RefSeq" id="WP_109015218.1">
    <property type="nucleotide sequence ID" value="NZ_BDOQ01000006.1"/>
</dbReference>
<gene>
    <name evidence="3" type="ORF">NMK_1564</name>
</gene>
<keyword evidence="1" id="KW-0812">Transmembrane</keyword>
<sequence>MAYTLLFLSACMSALASVMIKLAGQTQFAWGWDWQSLMSRPVFLIVGALGAYCFGFLFYAVALKKLELSIAYPIMVAATILLIYGYGLLRGESINMQSLAGAGLMIFSIFLIYSR</sequence>
<dbReference type="GO" id="GO:0032259">
    <property type="term" value="P:methylation"/>
    <property type="evidence" value="ECO:0007669"/>
    <property type="project" value="UniProtKB-KW"/>
</dbReference>
<feature type="transmembrane region" description="Helical" evidence="1">
    <location>
        <begin position="70"/>
        <end position="88"/>
    </location>
</feature>
<organism evidence="3 4">
    <name type="scientific">Novimethylophilus kurashikiensis</name>
    <dbReference type="NCBI Taxonomy" id="1825523"/>
    <lineage>
        <taxon>Bacteria</taxon>
        <taxon>Pseudomonadati</taxon>
        <taxon>Pseudomonadota</taxon>
        <taxon>Betaproteobacteria</taxon>
        <taxon>Nitrosomonadales</taxon>
        <taxon>Methylophilaceae</taxon>
        <taxon>Novimethylophilus</taxon>
    </lineage>
</organism>
<comment type="caution">
    <text evidence="3">The sequence shown here is derived from an EMBL/GenBank/DDBJ whole genome shotgun (WGS) entry which is preliminary data.</text>
</comment>
<evidence type="ECO:0000313" key="3">
    <source>
        <dbReference type="EMBL" id="GBG14008.1"/>
    </source>
</evidence>
<evidence type="ECO:0000256" key="2">
    <source>
        <dbReference type="SAM" id="SignalP"/>
    </source>
</evidence>
<keyword evidence="2" id="KW-0732">Signal</keyword>
<keyword evidence="4" id="KW-1185">Reference proteome</keyword>
<dbReference type="Gene3D" id="1.10.3730.20">
    <property type="match status" value="1"/>
</dbReference>
<keyword evidence="1" id="KW-0472">Membrane</keyword>
<feature type="signal peptide" evidence="2">
    <location>
        <begin position="1"/>
        <end position="16"/>
    </location>
</feature>
<keyword evidence="3" id="KW-0808">Transferase</keyword>
<accession>A0A2R5F8Y9</accession>
<feature type="chain" id="PRO_5015321561" evidence="2">
    <location>
        <begin position="17"/>
        <end position="115"/>
    </location>
</feature>
<reference evidence="3 4" key="1">
    <citation type="journal article" date="2018" name="Environ. Microbiol.">
        <title>Isolation and genomic characterization of Novimethylophilus kurashikiensis gen. nov. sp. nov., a new lanthanide-dependent methylotrophic species of Methylophilaceae.</title>
        <authorList>
            <person name="Lv H."/>
            <person name="Sahin N."/>
            <person name="Tani A."/>
        </authorList>
    </citation>
    <scope>NUCLEOTIDE SEQUENCE [LARGE SCALE GENOMIC DNA]</scope>
    <source>
        <strain evidence="3 4">La2-4</strain>
    </source>
</reference>
<dbReference type="SUPFAM" id="SSF103481">
    <property type="entry name" value="Multidrug resistance efflux transporter EmrE"/>
    <property type="match status" value="1"/>
</dbReference>
<keyword evidence="1" id="KW-1133">Transmembrane helix</keyword>